<accession>A0A328A994</accession>
<dbReference type="GO" id="GO:0046930">
    <property type="term" value="C:pore complex"/>
    <property type="evidence" value="ECO:0007669"/>
    <property type="project" value="UniProtKB-KW"/>
</dbReference>
<dbReference type="Gene3D" id="3.30.1950.10">
    <property type="entry name" value="wza like domain"/>
    <property type="match status" value="1"/>
</dbReference>
<keyword evidence="4" id="KW-1134">Transmembrane beta strand</keyword>
<dbReference type="Pfam" id="PF22461">
    <property type="entry name" value="SLBB_2"/>
    <property type="match status" value="1"/>
</dbReference>
<feature type="domain" description="Polysaccharide export protein N-terminal" evidence="16">
    <location>
        <begin position="42"/>
        <end position="115"/>
    </location>
</feature>
<dbReference type="Proteomes" id="UP000249725">
    <property type="component" value="Unassembled WGS sequence"/>
</dbReference>
<dbReference type="PANTHER" id="PTHR33619">
    <property type="entry name" value="POLYSACCHARIDE EXPORT PROTEIN GFCE-RELATED"/>
    <property type="match status" value="1"/>
</dbReference>
<dbReference type="GO" id="GO:0009279">
    <property type="term" value="C:cell outer membrane"/>
    <property type="evidence" value="ECO:0007669"/>
    <property type="project" value="UniProtKB-SubCell"/>
</dbReference>
<evidence type="ECO:0000256" key="10">
    <source>
        <dbReference type="ARBA" id="ARBA00023114"/>
    </source>
</evidence>
<dbReference type="RefSeq" id="WP_111516435.1">
    <property type="nucleotide sequence ID" value="NZ_QFYR01000006.1"/>
</dbReference>
<keyword evidence="12" id="KW-0564">Palmitate</keyword>
<name>A0A328A994_9CAUL</name>
<evidence type="ECO:0000256" key="9">
    <source>
        <dbReference type="ARBA" id="ARBA00023065"/>
    </source>
</evidence>
<evidence type="ECO:0000256" key="1">
    <source>
        <dbReference type="ARBA" id="ARBA00004571"/>
    </source>
</evidence>
<comment type="similarity">
    <text evidence="2">Belongs to the BexD/CtrA/VexA family.</text>
</comment>
<dbReference type="Gene3D" id="3.10.560.10">
    <property type="entry name" value="Outer membrane lipoprotein wza domain like"/>
    <property type="match status" value="1"/>
</dbReference>
<dbReference type="GO" id="GO:0015159">
    <property type="term" value="F:polysaccharide transmembrane transporter activity"/>
    <property type="evidence" value="ECO:0007669"/>
    <property type="project" value="InterPro"/>
</dbReference>
<keyword evidence="3" id="KW-0813">Transport</keyword>
<evidence type="ECO:0000256" key="6">
    <source>
        <dbReference type="ARBA" id="ARBA00022692"/>
    </source>
</evidence>
<evidence type="ECO:0000256" key="2">
    <source>
        <dbReference type="ARBA" id="ARBA00009450"/>
    </source>
</evidence>
<keyword evidence="13" id="KW-0998">Cell outer membrane</keyword>
<evidence type="ECO:0000313" key="18">
    <source>
        <dbReference type="EMBL" id="RAK50706.1"/>
    </source>
</evidence>
<evidence type="ECO:0000256" key="11">
    <source>
        <dbReference type="ARBA" id="ARBA00023136"/>
    </source>
</evidence>
<evidence type="ECO:0000256" key="5">
    <source>
        <dbReference type="ARBA" id="ARBA00022597"/>
    </source>
</evidence>
<feature type="domain" description="SLBB" evidence="17">
    <location>
        <begin position="120"/>
        <end position="200"/>
    </location>
</feature>
<reference evidence="19" key="1">
    <citation type="submission" date="2018-05" db="EMBL/GenBank/DDBJ databases">
        <authorList>
            <person name="Li X."/>
        </authorList>
    </citation>
    <scope>NUCLEOTIDE SEQUENCE [LARGE SCALE GENOMIC DNA]</scope>
    <source>
        <strain evidence="19">YIM 73061</strain>
    </source>
</reference>
<evidence type="ECO:0000256" key="13">
    <source>
        <dbReference type="ARBA" id="ARBA00023237"/>
    </source>
</evidence>
<dbReference type="AlphaFoldDB" id="A0A328A994"/>
<protein>
    <submittedName>
        <fullName evidence="18">Polysaccharide export protein</fullName>
    </submittedName>
</protein>
<evidence type="ECO:0000256" key="8">
    <source>
        <dbReference type="ARBA" id="ARBA00023047"/>
    </source>
</evidence>
<keyword evidence="5" id="KW-0762">Sugar transport</keyword>
<dbReference type="OrthoDB" id="8410640at2"/>
<keyword evidence="6" id="KW-0812">Transmembrane</keyword>
<evidence type="ECO:0000259" key="16">
    <source>
        <dbReference type="Pfam" id="PF02563"/>
    </source>
</evidence>
<dbReference type="InterPro" id="IPR054765">
    <property type="entry name" value="SLBB_dom"/>
</dbReference>
<sequence>MRRRLPSLVAAALIASAASPAFAGGPPLPPPDTVTRASLAAVDYRIGPQDTLDINVSQVPDLTRTVQVDTSGRVLLPMVGQMPAAGRTPAELSDDIATALKAKYMKDPQVVVTVKEAQSQRVTIDGAVNAPGVYPLTGPTTLIQAVSLAKGPDPKLANVKRVAVFRQVGGERRSAFYDLSQIRSGKAQDPQVYGNDIIVVDTSGGKSFIQNFQGVSGLVGMLIRPF</sequence>
<dbReference type="GO" id="GO:0006811">
    <property type="term" value="P:monoatomic ion transport"/>
    <property type="evidence" value="ECO:0007669"/>
    <property type="project" value="UniProtKB-KW"/>
</dbReference>
<feature type="chain" id="PRO_5016466894" evidence="15">
    <location>
        <begin position="24"/>
        <end position="226"/>
    </location>
</feature>
<evidence type="ECO:0000256" key="12">
    <source>
        <dbReference type="ARBA" id="ARBA00023139"/>
    </source>
</evidence>
<feature type="signal peptide" evidence="15">
    <location>
        <begin position="1"/>
        <end position="23"/>
    </location>
</feature>
<dbReference type="InterPro" id="IPR003715">
    <property type="entry name" value="Poly_export_N"/>
</dbReference>
<evidence type="ECO:0000256" key="15">
    <source>
        <dbReference type="SAM" id="SignalP"/>
    </source>
</evidence>
<keyword evidence="11" id="KW-0472">Membrane</keyword>
<evidence type="ECO:0000259" key="17">
    <source>
        <dbReference type="Pfam" id="PF22461"/>
    </source>
</evidence>
<evidence type="ECO:0000256" key="7">
    <source>
        <dbReference type="ARBA" id="ARBA00022729"/>
    </source>
</evidence>
<keyword evidence="19" id="KW-1185">Reference proteome</keyword>
<gene>
    <name evidence="18" type="ORF">DJ018_18315</name>
</gene>
<evidence type="ECO:0000256" key="14">
    <source>
        <dbReference type="ARBA" id="ARBA00023288"/>
    </source>
</evidence>
<dbReference type="GO" id="GO:0015288">
    <property type="term" value="F:porin activity"/>
    <property type="evidence" value="ECO:0007669"/>
    <property type="project" value="UniProtKB-KW"/>
</dbReference>
<dbReference type="InterPro" id="IPR049712">
    <property type="entry name" value="Poly_export"/>
</dbReference>
<proteinExistence type="inferred from homology"/>
<organism evidence="18 19">
    <name type="scientific">Phenylobacterium deserti</name>
    <dbReference type="NCBI Taxonomy" id="1914756"/>
    <lineage>
        <taxon>Bacteria</taxon>
        <taxon>Pseudomonadati</taxon>
        <taxon>Pseudomonadota</taxon>
        <taxon>Alphaproteobacteria</taxon>
        <taxon>Caulobacterales</taxon>
        <taxon>Caulobacteraceae</taxon>
        <taxon>Phenylobacterium</taxon>
    </lineage>
</organism>
<comment type="subcellular location">
    <subcellularLocation>
        <location evidence="1">Cell outer membrane</location>
        <topology evidence="1">Multi-pass membrane protein</topology>
    </subcellularLocation>
</comment>
<keyword evidence="14" id="KW-0449">Lipoprotein</keyword>
<keyword evidence="7 15" id="KW-0732">Signal</keyword>
<dbReference type="PANTHER" id="PTHR33619:SF3">
    <property type="entry name" value="POLYSACCHARIDE EXPORT PROTEIN GFCE-RELATED"/>
    <property type="match status" value="1"/>
</dbReference>
<keyword evidence="8" id="KW-0625">Polysaccharide transport</keyword>
<keyword evidence="10" id="KW-0626">Porin</keyword>
<evidence type="ECO:0000256" key="4">
    <source>
        <dbReference type="ARBA" id="ARBA00022452"/>
    </source>
</evidence>
<keyword evidence="9" id="KW-0406">Ion transport</keyword>
<dbReference type="EMBL" id="QFYR01000006">
    <property type="protein sequence ID" value="RAK50706.1"/>
    <property type="molecule type" value="Genomic_DNA"/>
</dbReference>
<comment type="caution">
    <text evidence="18">The sequence shown here is derived from an EMBL/GenBank/DDBJ whole genome shotgun (WGS) entry which is preliminary data.</text>
</comment>
<evidence type="ECO:0000256" key="3">
    <source>
        <dbReference type="ARBA" id="ARBA00022448"/>
    </source>
</evidence>
<dbReference type="Pfam" id="PF02563">
    <property type="entry name" value="Poly_export"/>
    <property type="match status" value="1"/>
</dbReference>
<evidence type="ECO:0000313" key="19">
    <source>
        <dbReference type="Proteomes" id="UP000249725"/>
    </source>
</evidence>